<dbReference type="NCBIfam" id="TIGR01297">
    <property type="entry name" value="CDF"/>
    <property type="match status" value="1"/>
</dbReference>
<dbReference type="GO" id="GO:0031410">
    <property type="term" value="C:cytoplasmic vesicle"/>
    <property type="evidence" value="ECO:0007669"/>
    <property type="project" value="TreeGrafter"/>
</dbReference>
<feature type="transmembrane region" description="Helical" evidence="10">
    <location>
        <begin position="380"/>
        <end position="404"/>
    </location>
</feature>
<dbReference type="Gene3D" id="1.20.1510.10">
    <property type="entry name" value="Cation efflux protein transmembrane domain"/>
    <property type="match status" value="1"/>
</dbReference>
<feature type="transmembrane region" description="Helical" evidence="10">
    <location>
        <begin position="734"/>
        <end position="752"/>
    </location>
</feature>
<feature type="transmembrane region" description="Helical" evidence="10">
    <location>
        <begin position="410"/>
        <end position="427"/>
    </location>
</feature>
<keyword evidence="13" id="KW-1185">Reference proteome</keyword>
<dbReference type="PANTHER" id="PTHR45755">
    <property type="match status" value="1"/>
</dbReference>
<dbReference type="InterPro" id="IPR045316">
    <property type="entry name" value="Msc2-like"/>
</dbReference>
<evidence type="ECO:0000256" key="1">
    <source>
        <dbReference type="ARBA" id="ARBA00004141"/>
    </source>
</evidence>
<evidence type="ECO:0000256" key="9">
    <source>
        <dbReference type="SAM" id="MobiDB-lite"/>
    </source>
</evidence>
<dbReference type="PANTHER" id="PTHR45755:SF4">
    <property type="entry name" value="ZINC TRANSPORTER 7"/>
    <property type="match status" value="1"/>
</dbReference>
<keyword evidence="6 8" id="KW-0406">Ion transport</keyword>
<dbReference type="EMBL" id="ML975284">
    <property type="protein sequence ID" value="KAF1835631.1"/>
    <property type="molecule type" value="Genomic_DNA"/>
</dbReference>
<dbReference type="FunFam" id="1.20.1510.10:FF:000014">
    <property type="entry name" value="Cation efflux protein/ zinc transporter"/>
    <property type="match status" value="1"/>
</dbReference>
<proteinExistence type="inferred from homology"/>
<dbReference type="AlphaFoldDB" id="A0A6A5KJ53"/>
<dbReference type="SUPFAM" id="SSF161111">
    <property type="entry name" value="Cation efflux protein transmembrane domain-like"/>
    <property type="match status" value="1"/>
</dbReference>
<feature type="transmembrane region" description="Helical" evidence="10">
    <location>
        <begin position="576"/>
        <end position="594"/>
    </location>
</feature>
<feature type="compositionally biased region" description="Basic and acidic residues" evidence="9">
    <location>
        <begin position="811"/>
        <end position="839"/>
    </location>
</feature>
<feature type="transmembrane region" description="Helical" evidence="10">
    <location>
        <begin position="703"/>
        <end position="728"/>
    </location>
</feature>
<feature type="compositionally biased region" description="Basic and acidic residues" evidence="9">
    <location>
        <begin position="676"/>
        <end position="694"/>
    </location>
</feature>
<feature type="compositionally biased region" description="Basic and acidic residues" evidence="9">
    <location>
        <begin position="62"/>
        <end position="74"/>
    </location>
</feature>
<name>A0A6A5KJ53_9PLEO</name>
<dbReference type="Pfam" id="PF01545">
    <property type="entry name" value="Cation_efflux"/>
    <property type="match status" value="1"/>
</dbReference>
<feature type="compositionally biased region" description="Basic and acidic residues" evidence="9">
    <location>
        <begin position="494"/>
        <end position="506"/>
    </location>
</feature>
<evidence type="ECO:0000313" key="12">
    <source>
        <dbReference type="EMBL" id="KAF1835631.1"/>
    </source>
</evidence>
<comment type="similarity">
    <text evidence="2 8">Belongs to the cation diffusion facilitator (CDF) transporter (TC 2.A.4) family. SLC30A subfamily.</text>
</comment>
<keyword evidence="4 10" id="KW-0812">Transmembrane</keyword>
<evidence type="ECO:0000256" key="3">
    <source>
        <dbReference type="ARBA" id="ARBA00022448"/>
    </source>
</evidence>
<dbReference type="GO" id="GO:0005789">
    <property type="term" value="C:endoplasmic reticulum membrane"/>
    <property type="evidence" value="ECO:0007669"/>
    <property type="project" value="UniProtKB-SubCell"/>
</dbReference>
<keyword evidence="7 10" id="KW-0472">Membrane</keyword>
<keyword evidence="5 10" id="KW-1133">Transmembrane helix</keyword>
<protein>
    <recommendedName>
        <fullName evidence="8">Zinc transporter</fullName>
    </recommendedName>
</protein>
<evidence type="ECO:0000256" key="2">
    <source>
        <dbReference type="ARBA" id="ARBA00008873"/>
    </source>
</evidence>
<feature type="transmembrane region" description="Helical" evidence="10">
    <location>
        <begin position="298"/>
        <end position="315"/>
    </location>
</feature>
<feature type="transmembrane region" description="Helical" evidence="10">
    <location>
        <begin position="258"/>
        <end position="277"/>
    </location>
</feature>
<reference evidence="12" key="1">
    <citation type="submission" date="2020-01" db="EMBL/GenBank/DDBJ databases">
        <authorList>
            <consortium name="DOE Joint Genome Institute"/>
            <person name="Haridas S."/>
            <person name="Albert R."/>
            <person name="Binder M."/>
            <person name="Bloem J."/>
            <person name="Labutti K."/>
            <person name="Salamov A."/>
            <person name="Andreopoulos B."/>
            <person name="Baker S.E."/>
            <person name="Barry K."/>
            <person name="Bills G."/>
            <person name="Bluhm B.H."/>
            <person name="Cannon C."/>
            <person name="Castanera R."/>
            <person name="Culley D.E."/>
            <person name="Daum C."/>
            <person name="Ezra D."/>
            <person name="Gonzalez J.B."/>
            <person name="Henrissat B."/>
            <person name="Kuo A."/>
            <person name="Liang C."/>
            <person name="Lipzen A."/>
            <person name="Lutzoni F."/>
            <person name="Magnuson J."/>
            <person name="Mondo S."/>
            <person name="Nolan M."/>
            <person name="Ohm R."/>
            <person name="Pangilinan J."/>
            <person name="Park H.-J."/>
            <person name="Ramirez L."/>
            <person name="Alfaro M."/>
            <person name="Sun H."/>
            <person name="Tritt A."/>
            <person name="Yoshinaga Y."/>
            <person name="Zwiers L.-H."/>
            <person name="Turgeon B.G."/>
            <person name="Goodwin S.B."/>
            <person name="Spatafora J.W."/>
            <person name="Crous P.W."/>
            <person name="Grigoriev I.V."/>
        </authorList>
    </citation>
    <scope>NUCLEOTIDE SEQUENCE</scope>
    <source>
        <strain evidence="12">P77</strain>
    </source>
</reference>
<evidence type="ECO:0000313" key="13">
    <source>
        <dbReference type="Proteomes" id="UP000800040"/>
    </source>
</evidence>
<feature type="region of interest" description="Disordered" evidence="9">
    <location>
        <begin position="673"/>
        <end position="694"/>
    </location>
</feature>
<organism evidence="12 13">
    <name type="scientific">Decorospora gaudefroyi</name>
    <dbReference type="NCBI Taxonomy" id="184978"/>
    <lineage>
        <taxon>Eukaryota</taxon>
        <taxon>Fungi</taxon>
        <taxon>Dikarya</taxon>
        <taxon>Ascomycota</taxon>
        <taxon>Pezizomycotina</taxon>
        <taxon>Dothideomycetes</taxon>
        <taxon>Pleosporomycetidae</taxon>
        <taxon>Pleosporales</taxon>
        <taxon>Pleosporineae</taxon>
        <taxon>Pleosporaceae</taxon>
        <taxon>Decorospora</taxon>
    </lineage>
</organism>
<feature type="transmembrane region" description="Helical" evidence="10">
    <location>
        <begin position="460"/>
        <end position="479"/>
    </location>
</feature>
<evidence type="ECO:0000256" key="7">
    <source>
        <dbReference type="ARBA" id="ARBA00023136"/>
    </source>
</evidence>
<dbReference type="GO" id="GO:0006882">
    <property type="term" value="P:intracellular zinc ion homeostasis"/>
    <property type="evidence" value="ECO:0007669"/>
    <property type="project" value="InterPro"/>
</dbReference>
<feature type="compositionally biased region" description="Basic and acidic residues" evidence="9">
    <location>
        <begin position="45"/>
        <end position="55"/>
    </location>
</feature>
<accession>A0A6A5KJ53</accession>
<feature type="domain" description="Cation efflux protein transmembrane" evidence="11">
    <location>
        <begin position="547"/>
        <end position="760"/>
    </location>
</feature>
<evidence type="ECO:0000256" key="6">
    <source>
        <dbReference type="ARBA" id="ARBA00023065"/>
    </source>
</evidence>
<keyword evidence="8" id="KW-0256">Endoplasmic reticulum</keyword>
<feature type="region of interest" description="Disordered" evidence="9">
    <location>
        <begin position="487"/>
        <end position="511"/>
    </location>
</feature>
<dbReference type="InterPro" id="IPR058533">
    <property type="entry name" value="Cation_efflux_TM"/>
</dbReference>
<feature type="compositionally biased region" description="Basic and acidic residues" evidence="9">
    <location>
        <begin position="846"/>
        <end position="859"/>
    </location>
</feature>
<dbReference type="GO" id="GO:0005385">
    <property type="term" value="F:zinc ion transmembrane transporter activity"/>
    <property type="evidence" value="ECO:0007669"/>
    <property type="project" value="UniProtKB-UniRule"/>
</dbReference>
<comment type="subcellular location">
    <subcellularLocation>
        <location evidence="8">Endoplasmic reticulum membrane</location>
        <topology evidence="8">Multi-pass membrane protein</topology>
    </subcellularLocation>
    <subcellularLocation>
        <location evidence="1">Membrane</location>
        <topology evidence="1">Multi-pass membrane protein</topology>
    </subcellularLocation>
</comment>
<evidence type="ECO:0000256" key="8">
    <source>
        <dbReference type="RuleBase" id="RU369017"/>
    </source>
</evidence>
<dbReference type="GO" id="GO:0005794">
    <property type="term" value="C:Golgi apparatus"/>
    <property type="evidence" value="ECO:0007669"/>
    <property type="project" value="TreeGrafter"/>
</dbReference>
<feature type="transmembrane region" description="Helical" evidence="10">
    <location>
        <begin position="615"/>
        <end position="634"/>
    </location>
</feature>
<evidence type="ECO:0000256" key="5">
    <source>
        <dbReference type="ARBA" id="ARBA00022989"/>
    </source>
</evidence>
<dbReference type="GO" id="GO:1904257">
    <property type="term" value="P:zinc ion import into Golgi lumen"/>
    <property type="evidence" value="ECO:0007669"/>
    <property type="project" value="TreeGrafter"/>
</dbReference>
<feature type="region of interest" description="Disordered" evidence="9">
    <location>
        <begin position="1"/>
        <end position="135"/>
    </location>
</feature>
<dbReference type="InterPro" id="IPR027469">
    <property type="entry name" value="Cation_efflux_TMD_sf"/>
</dbReference>
<feature type="transmembrane region" description="Helical" evidence="10">
    <location>
        <begin position="649"/>
        <end position="667"/>
    </location>
</feature>
<feature type="region of interest" description="Disordered" evidence="9">
    <location>
        <begin position="811"/>
        <end position="859"/>
    </location>
</feature>
<sequence>MASTYALPIAPTSHTHSHARSSSQYTPEPSPYANHSLNGASAAKENAHRPYRSEMDGTGQLHAHDHNHGHERSASNHATYTFRPLVNGRSKGRSRGESDLGRSSPRKTPVADKYGFSPVSPIQESAPHAVPPPVPVSSSWLQLPEALTALLIPLPYLLASLAYPSRLGPAPKLQSTLSEAVADNANAAGSSPLLHALALSSATLLLIGVIAKISSSLQPLDRRKEEKGTFNISHGPKRVVSNLLGVLLPFYASMQLGGAKTALALLVAVVAGIGALDQKPGRHTPWDDFRRTLRTRKVTCGALFLGVMADILISGNTNASLMGHAALLTSILLLPPPLPTTGWSIMTGSQAQDPYTSHKSSRALLPKPSSPLINTTENQILTIVSGLASTVVTFLCLLASSAISSPSHSTLVYSASSVASASALVFFSLPASLRSQNTVGLKLGGLFIAAFSFWEHYSAGHILIAFPWICAMLVGAVVFDTRSPVPHSHGHSHAGHDHAHDHDHGHTHAHHLHGNHSRISAFLIARATPGSIVHSVLIEKDSRRIAYFGVLNLTFMMVQFFYGFVSGSLGLLTDSIHMLFDCAGLAVGLAAAVMSKWRPNARFPYGYGKIDTLSGFANGVFLLLVSVEIIFDAFERLMEGHELHRLDELLIVSILGFLVNIVGLTAFGHAHHGHGHSHDHGHEGHDHGHSHGHSHDNENMQGIFLHILADALGSVAVIISTLLTKYYGWSGWDPIASCIIAVLIFLSAIPLVKSSGARLMLSLPNDVEYGVRNTLGELGTLRGVVGYAVPKFWLEDEGAAHAEAHAKEEGVCGGHTHDEHSHDHHHDDESHSHSHDHGHAHSHAHDHHDHPHDDHDHSRAGNQRILGVIHIIASRAADVEDVRERTVQFLKGRGMDVVVHVEHEGEGRCWCGGGSEYKLS</sequence>
<evidence type="ECO:0000256" key="4">
    <source>
        <dbReference type="ARBA" id="ARBA00022692"/>
    </source>
</evidence>
<evidence type="ECO:0000259" key="11">
    <source>
        <dbReference type="Pfam" id="PF01545"/>
    </source>
</evidence>
<gene>
    <name evidence="12" type="ORF">BDW02DRAFT_629425</name>
</gene>
<dbReference type="Proteomes" id="UP000800040">
    <property type="component" value="Unassembled WGS sequence"/>
</dbReference>
<keyword evidence="3 8" id="KW-0813">Transport</keyword>
<dbReference type="OrthoDB" id="78669at2759"/>
<feature type="transmembrane region" description="Helical" evidence="10">
    <location>
        <begin position="545"/>
        <end position="564"/>
    </location>
</feature>
<evidence type="ECO:0000256" key="10">
    <source>
        <dbReference type="SAM" id="Phobius"/>
    </source>
</evidence>
<dbReference type="InterPro" id="IPR002524">
    <property type="entry name" value="Cation_efflux"/>
</dbReference>
<comment type="function">
    <text evidence="8">Functions as a zinc transporter.</text>
</comment>